<dbReference type="AlphaFoldDB" id="A0A4Q1CCL0"/>
<dbReference type="PROSITE" id="PS51257">
    <property type="entry name" value="PROKAR_LIPOPROTEIN"/>
    <property type="match status" value="1"/>
</dbReference>
<dbReference type="OrthoDB" id="9799608at2"/>
<dbReference type="EMBL" id="SDHX01000001">
    <property type="protein sequence ID" value="RXK56887.1"/>
    <property type="molecule type" value="Genomic_DNA"/>
</dbReference>
<evidence type="ECO:0000313" key="1">
    <source>
        <dbReference type="EMBL" id="RXK56887.1"/>
    </source>
</evidence>
<protein>
    <submittedName>
        <fullName evidence="1">L-rhamnose mutarotase</fullName>
    </submittedName>
</protein>
<dbReference type="InterPro" id="IPR011008">
    <property type="entry name" value="Dimeric_a/b-barrel"/>
</dbReference>
<dbReference type="PANTHER" id="PTHR34389:SF2">
    <property type="entry name" value="L-RHAMNOSE MUTAROTASE"/>
    <property type="match status" value="1"/>
</dbReference>
<reference evidence="1 2" key="1">
    <citation type="submission" date="2019-01" db="EMBL/GenBank/DDBJ databases">
        <title>Lacunisphaera sp. strain TWA-58.</title>
        <authorList>
            <person name="Chen W.-M."/>
        </authorList>
    </citation>
    <scope>NUCLEOTIDE SEQUENCE [LARGE SCALE GENOMIC DNA]</scope>
    <source>
        <strain evidence="1 2">TWA-58</strain>
    </source>
</reference>
<gene>
    <name evidence="1" type="ORF">ESB00_01465</name>
</gene>
<organism evidence="1 2">
    <name type="scientific">Oleiharenicola lentus</name>
    <dbReference type="NCBI Taxonomy" id="2508720"/>
    <lineage>
        <taxon>Bacteria</taxon>
        <taxon>Pseudomonadati</taxon>
        <taxon>Verrucomicrobiota</taxon>
        <taxon>Opitutia</taxon>
        <taxon>Opitutales</taxon>
        <taxon>Opitutaceae</taxon>
        <taxon>Oleiharenicola</taxon>
    </lineage>
</organism>
<dbReference type="SUPFAM" id="SSF54909">
    <property type="entry name" value="Dimeric alpha+beta barrel"/>
    <property type="match status" value="1"/>
</dbReference>
<comment type="caution">
    <text evidence="1">The sequence shown here is derived from an EMBL/GenBank/DDBJ whole genome shotgun (WGS) entry which is preliminary data.</text>
</comment>
<dbReference type="GO" id="GO:0016857">
    <property type="term" value="F:racemase and epimerase activity, acting on carbohydrates and derivatives"/>
    <property type="evidence" value="ECO:0007669"/>
    <property type="project" value="InterPro"/>
</dbReference>
<name>A0A4Q1CCL0_9BACT</name>
<proteinExistence type="predicted"/>
<dbReference type="PANTHER" id="PTHR34389">
    <property type="entry name" value="L-RHAMNOSE MUTAROTASE"/>
    <property type="match status" value="1"/>
</dbReference>
<dbReference type="InterPro" id="IPR008000">
    <property type="entry name" value="Rham/fucose_mutarotase"/>
</dbReference>
<accession>A0A4Q1CCL0</accession>
<dbReference type="Gene3D" id="3.30.70.100">
    <property type="match status" value="1"/>
</dbReference>
<dbReference type="Pfam" id="PF05336">
    <property type="entry name" value="rhaM"/>
    <property type="match status" value="1"/>
</dbReference>
<keyword evidence="2" id="KW-1185">Reference proteome</keyword>
<dbReference type="Proteomes" id="UP000290218">
    <property type="component" value="Unassembled WGS sequence"/>
</dbReference>
<sequence length="102" mass="12365">MTLRVRPERFEEYKRHHAAVWPGVLAMITACHIRDYTIYHRDGVLFSHFEYWGDDFAADMKRMAADPTTQKWWALMEPMQEPYPDRASGEWWSRMEEVFHQD</sequence>
<evidence type="ECO:0000313" key="2">
    <source>
        <dbReference type="Proteomes" id="UP000290218"/>
    </source>
</evidence>